<dbReference type="Proteomes" id="UP001144036">
    <property type="component" value="Unassembled WGS sequence"/>
</dbReference>
<feature type="compositionally biased region" description="Low complexity" evidence="1">
    <location>
        <begin position="852"/>
        <end position="872"/>
    </location>
</feature>
<evidence type="ECO:0000313" key="3">
    <source>
        <dbReference type="Proteomes" id="UP001144036"/>
    </source>
</evidence>
<dbReference type="Gene3D" id="3.40.50.300">
    <property type="entry name" value="P-loop containing nucleotide triphosphate hydrolases"/>
    <property type="match status" value="1"/>
</dbReference>
<accession>A0ABT4S9V0</accession>
<evidence type="ECO:0000313" key="2">
    <source>
        <dbReference type="EMBL" id="MDA0633982.1"/>
    </source>
</evidence>
<feature type="region of interest" description="Disordered" evidence="1">
    <location>
        <begin position="1058"/>
        <end position="1082"/>
    </location>
</feature>
<feature type="region of interest" description="Disordered" evidence="1">
    <location>
        <begin position="846"/>
        <end position="872"/>
    </location>
</feature>
<dbReference type="Gene3D" id="1.25.40.10">
    <property type="entry name" value="Tetratricopeptide repeat domain"/>
    <property type="match status" value="2"/>
</dbReference>
<dbReference type="InterPro" id="IPR011990">
    <property type="entry name" value="TPR-like_helical_dom_sf"/>
</dbReference>
<dbReference type="SUPFAM" id="SSF52540">
    <property type="entry name" value="P-loop containing nucleoside triphosphate hydrolases"/>
    <property type="match status" value="1"/>
</dbReference>
<feature type="compositionally biased region" description="Basic and acidic residues" evidence="1">
    <location>
        <begin position="1073"/>
        <end position="1082"/>
    </location>
</feature>
<dbReference type="SUPFAM" id="SSF50494">
    <property type="entry name" value="Trypsin-like serine proteases"/>
    <property type="match status" value="1"/>
</dbReference>
<dbReference type="InterPro" id="IPR027417">
    <property type="entry name" value="P-loop_NTPase"/>
</dbReference>
<dbReference type="RefSeq" id="WP_270154789.1">
    <property type="nucleotide sequence ID" value="NZ_JAPNNL010000032.1"/>
</dbReference>
<dbReference type="EMBL" id="JAPNNL010000032">
    <property type="protein sequence ID" value="MDA0633982.1"/>
    <property type="molecule type" value="Genomic_DNA"/>
</dbReference>
<proteinExistence type="predicted"/>
<feature type="region of interest" description="Disordered" evidence="1">
    <location>
        <begin position="1159"/>
        <end position="1180"/>
    </location>
</feature>
<evidence type="ECO:0000256" key="1">
    <source>
        <dbReference type="SAM" id="MobiDB-lite"/>
    </source>
</evidence>
<gene>
    <name evidence="2" type="ORF">OUY22_11190</name>
</gene>
<keyword evidence="3" id="KW-1185">Reference proteome</keyword>
<dbReference type="InterPro" id="IPR009003">
    <property type="entry name" value="Peptidase_S1_PA"/>
</dbReference>
<sequence>MDGPPRDSPCGRIASEHVVEVRSGPDGLAEVTGTGYVVAPGLVLTSAHLVDPGVPCHVRGGGSRAAAEPVWRGHGSLAAALLRVSAPDSRTSPGPPAPWAGPIGPVRWGRVTGDAVRCAAHGAGTPTETVTAGTVAVRAVVSGGGGVGSVRPVVELSGSPPGSLAGAALLAEPTGHLVGVLVSWDGDGHADVVPAGALWLDDGFRSWLEDTAAPVEDVSGSERVVLLPGLLEPAAVEPPQGCPDWSLPAARHAVVPFVGRKAELAALRTWAAGPEPLSVALITGPGGSGKSRLAVELCRDLSAAGWDAGVVPAPSLMGPLSDPAARLDALRPTLLVLDFPEPSAALAAELARRLAGHRHNPRVRLLLVARASAGVAPPSAGWWRRLDTAAGGRLKRLVHTTIRLEDHPLTLPERAEHAAAAIRAYATRPAPGRPAGTGDALDRIRPFPLDDPLYAVPLRVHLAALMRVRGHAIGPGDELVHRFLTRERERWSTSPDAPDAEVAGIAVALAVLTAPSPGELRVLLSVVPGMDDKRTAGIATWATGLFETSGEQAGRPHGTWTPSPADVPGGASGAWAASPVDVPDLVVGQLLEETAGLEALVLAVHDHPGRTAAHLARMLDVLRLGADQRRVRAALRSLVVHRLNRMLAEAASGPGEQLLDRIDAALRLLRSEPEVARAVAALPPWQAAHPWVRPLKVTLAEMRVERLRDGKRADLATALTTSSAWLAAVGRLPEAVAAAGKAAELFAAAPPYEQAENHAEALFNQAACLLLSGVPEQAVRPAREAVARFGILAEEDPRYGPHAERARYNLACALAGTGRLREAVAGFRSAGGDQQTVDDLETVLGVLPGPSPSASPSASLSASPSASPSRSAGFPAATDWSAGFASGLLSGVGGALGPLDERDARRLPRLGARLAVYLVGAVRGVAVTDQEVCRRLYRLGARLERQGWGEAAAVVAEEAVVRLRGIAAEEPGLRTVLAAAAGLVSRVRGERAELEAAMEAAGEAVENLRALVVLEPGRHRRELAERLRELGEYLLARRRPGAALDVLRESVWVADGLSEGPAERAGEGPGEGANERTGERAGEGAGRLVVECRRSLGACLVELGRAADGLAQFETAAGLLGGAGEQDARLLRDLAGWIRRAKTPPGRTGSYGGPVSATGVAGERGWEASRPGVELRSPGGERFARGDVGGALEAVDEAMGALPEETTPHERLLVGTPFLVRALEVRPLPRQDVLRTLLDDLAGHLDGPVGEPALLGPLAAFADVFTREVPVSAAPGLHAALGECLERYAVLTGEAAAAEAAVRVFQGLATAHGEYRERLGVAFAVLARIEHELARPVPATLERAADLLTGSPEQATLAGTLTLYGDTLLAARRPVEALTHLERAADLCDELDEPAVAAAAYAGLAAALAALDRPRAALEAVAWSMAEQERMPAAQEAVAWPPAGQKRMPAAQERMATGRERMPAGRAAARARADEVRGRVLRRMGRRREALAHLVEAVDRHRALPRTPARRLAAAEVAVVIVDDLLADGRAEEAVEYAVLAVDGYAAAPSARLKHALAKQRLVRCHLMRGALGEAAPLVEELIVDARRASRDLTYRAVLADSLAQSAELLTVLRLDDGPRAEARARESVRLYDELIAAGMAAQGVHAGRAGANLSLAAALGGRSGTGIRWRRCVRRWRRWSGTRRVIRCWPAIWPGPCSCWARR</sequence>
<name>A0ABT4S9V0_9ACTN</name>
<comment type="caution">
    <text evidence="2">The sequence shown here is derived from an EMBL/GenBank/DDBJ whole genome shotgun (WGS) entry which is preliminary data.</text>
</comment>
<reference evidence="2" key="1">
    <citation type="submission" date="2022-11" db="EMBL/GenBank/DDBJ databases">
        <title>Nonomuraea corallina sp. nov., a new species of the genus Nonomuraea isolated from sea side sediment in Thai sea.</title>
        <authorList>
            <person name="Ngamcharungchit C."/>
            <person name="Matsumoto A."/>
            <person name="Suriyachadkun C."/>
            <person name="Panbangred W."/>
            <person name="Inahashi Y."/>
            <person name="Intra B."/>
        </authorList>
    </citation>
    <scope>NUCLEOTIDE SEQUENCE</scope>
    <source>
        <strain evidence="2">MCN248</strain>
    </source>
</reference>
<protein>
    <recommendedName>
        <fullName evidence="4">Tetratricopeptide repeat protein</fullName>
    </recommendedName>
</protein>
<organism evidence="2 3">
    <name type="scientific">Nonomuraea corallina</name>
    <dbReference type="NCBI Taxonomy" id="2989783"/>
    <lineage>
        <taxon>Bacteria</taxon>
        <taxon>Bacillati</taxon>
        <taxon>Actinomycetota</taxon>
        <taxon>Actinomycetes</taxon>
        <taxon>Streptosporangiales</taxon>
        <taxon>Streptosporangiaceae</taxon>
        <taxon>Nonomuraea</taxon>
    </lineage>
</organism>
<evidence type="ECO:0008006" key="4">
    <source>
        <dbReference type="Google" id="ProtNLM"/>
    </source>
</evidence>
<dbReference type="SUPFAM" id="SSF48452">
    <property type="entry name" value="TPR-like"/>
    <property type="match status" value="2"/>
</dbReference>